<reference evidence="4" key="1">
    <citation type="journal article" date="2019" name="Int. J. Syst. Evol. Microbiol.">
        <title>The Global Catalogue of Microorganisms (GCM) 10K type strain sequencing project: providing services to taxonomists for standard genome sequencing and annotation.</title>
        <authorList>
            <consortium name="The Broad Institute Genomics Platform"/>
            <consortium name="The Broad Institute Genome Sequencing Center for Infectious Disease"/>
            <person name="Wu L."/>
            <person name="Ma J."/>
        </authorList>
    </citation>
    <scope>NUCLEOTIDE SEQUENCE [LARGE SCALE GENOMIC DNA]</scope>
    <source>
        <strain evidence="4">CGMCC 1.12286</strain>
    </source>
</reference>
<dbReference type="PANTHER" id="PTHR47199">
    <property type="entry name" value="PHOTOSYSTEM II STABILITY/ASSEMBLY FACTOR HCF136, CHLOROPLASTIC"/>
    <property type="match status" value="1"/>
</dbReference>
<keyword evidence="4" id="KW-1185">Reference proteome</keyword>
<name>A0ABW4JE31_9BACL</name>
<keyword evidence="2" id="KW-0732">Signal</keyword>
<feature type="chain" id="PRO_5045300400" description="Photosynthesis system II assembly factor Ycf48/Hcf136-like domain-containing protein" evidence="2">
    <location>
        <begin position="24"/>
        <end position="420"/>
    </location>
</feature>
<gene>
    <name evidence="3" type="ORF">ACFSB2_00765</name>
</gene>
<dbReference type="RefSeq" id="WP_377940611.1">
    <property type="nucleotide sequence ID" value="NZ_JBHUCX010000004.1"/>
</dbReference>
<dbReference type="EMBL" id="JBHUCX010000004">
    <property type="protein sequence ID" value="MFD1673252.1"/>
    <property type="molecule type" value="Genomic_DNA"/>
</dbReference>
<feature type="signal peptide" evidence="2">
    <location>
        <begin position="1"/>
        <end position="23"/>
    </location>
</feature>
<evidence type="ECO:0008006" key="5">
    <source>
        <dbReference type="Google" id="ProtNLM"/>
    </source>
</evidence>
<protein>
    <recommendedName>
        <fullName evidence="5">Photosynthesis system II assembly factor Ycf48/Hcf136-like domain-containing protein</fullName>
    </recommendedName>
</protein>
<dbReference type="Proteomes" id="UP001597079">
    <property type="component" value="Unassembled WGS sequence"/>
</dbReference>
<dbReference type="Gene3D" id="2.130.10.10">
    <property type="entry name" value="YVTN repeat-like/Quinoprotein amine dehydrogenase"/>
    <property type="match status" value="2"/>
</dbReference>
<sequence>MRALLRLQLTVVTLATLMVAGCASPTAKSDSPSGKGDAQLKVGTSPKNTASGAVGTAKDKTSDAHSFTDIVQVVGTHIQMLDHGNGYAWGYHGNDFHLFHTHDNGVSWQPCPLPALPTYAYDEEGPGNKNDVSVTFASDKTGWLTWVSNARLHVMRTTDGGTTWKENDVAIPAEITNIGQLQFVSPQQGWMLLLGDKSTGAAAKYLYETQNGGHSWKEVNSSTLDLPHNGDSAIMRFSSDGKHGTLVSTNSFSQQPLTIETTNDAGAHWQNEAVTLPTTLVNQTLAYATIPPAPNKSQVANAVAVTDSALGLLLFQRDAQGQWQPQTTSLQQVQACTWLSVQVGFALEHKDSHYLLYATNDAGQSWYQAGSVPNDLLADHMTVLQLDMADTQTGWLLLQDSHLHPVLLETTDGGLHWTQL</sequence>
<dbReference type="PROSITE" id="PS51257">
    <property type="entry name" value="PROKAR_LIPOPROTEIN"/>
    <property type="match status" value="1"/>
</dbReference>
<comment type="caution">
    <text evidence="3">The sequence shown here is derived from an EMBL/GenBank/DDBJ whole genome shotgun (WGS) entry which is preliminary data.</text>
</comment>
<accession>A0ABW4JE31</accession>
<feature type="region of interest" description="Disordered" evidence="1">
    <location>
        <begin position="24"/>
        <end position="60"/>
    </location>
</feature>
<evidence type="ECO:0000256" key="1">
    <source>
        <dbReference type="SAM" id="MobiDB-lite"/>
    </source>
</evidence>
<evidence type="ECO:0000313" key="4">
    <source>
        <dbReference type="Proteomes" id="UP001597079"/>
    </source>
</evidence>
<evidence type="ECO:0000256" key="2">
    <source>
        <dbReference type="SAM" id="SignalP"/>
    </source>
</evidence>
<dbReference type="SUPFAM" id="SSF110296">
    <property type="entry name" value="Oligoxyloglucan reducing end-specific cellobiohydrolase"/>
    <property type="match status" value="2"/>
</dbReference>
<dbReference type="CDD" id="cd15482">
    <property type="entry name" value="Sialidase_non-viral"/>
    <property type="match status" value="1"/>
</dbReference>
<dbReference type="InterPro" id="IPR015943">
    <property type="entry name" value="WD40/YVTN_repeat-like_dom_sf"/>
</dbReference>
<organism evidence="3 4">
    <name type="scientific">Alicyclobacillus fodiniaquatilis</name>
    <dbReference type="NCBI Taxonomy" id="1661150"/>
    <lineage>
        <taxon>Bacteria</taxon>
        <taxon>Bacillati</taxon>
        <taxon>Bacillota</taxon>
        <taxon>Bacilli</taxon>
        <taxon>Bacillales</taxon>
        <taxon>Alicyclobacillaceae</taxon>
        <taxon>Alicyclobacillus</taxon>
    </lineage>
</organism>
<evidence type="ECO:0000313" key="3">
    <source>
        <dbReference type="EMBL" id="MFD1673252.1"/>
    </source>
</evidence>
<dbReference type="PANTHER" id="PTHR47199:SF2">
    <property type="entry name" value="PHOTOSYSTEM II STABILITY_ASSEMBLY FACTOR HCF136, CHLOROPLASTIC"/>
    <property type="match status" value="1"/>
</dbReference>
<proteinExistence type="predicted"/>